<protein>
    <submittedName>
        <fullName evidence="1">Uncharacterized protein</fullName>
    </submittedName>
</protein>
<organism evidence="1 2">
    <name type="scientific">Streptomyces peucetius</name>
    <dbReference type="NCBI Taxonomy" id="1950"/>
    <lineage>
        <taxon>Bacteria</taxon>
        <taxon>Bacillati</taxon>
        <taxon>Actinomycetota</taxon>
        <taxon>Actinomycetes</taxon>
        <taxon>Kitasatosporales</taxon>
        <taxon>Streptomycetaceae</taxon>
        <taxon>Streptomyces</taxon>
    </lineage>
</organism>
<name>A0ABY6ICU9_STRPE</name>
<proteinExistence type="predicted"/>
<gene>
    <name evidence="1" type="ORF">OGH68_25715</name>
</gene>
<sequence>MVKAVAAPPGPYMTEESEEMDCLLAPNCSRPYVSLSRCGGRPTDGTRERLSRQLDRGTPAMTGAAVASGILPLMLGVPGKRRCFVTSRNIAETSDLVRTPDGGGTCRA</sequence>
<accession>A0ABY6ICU9</accession>
<dbReference type="EMBL" id="CP107567">
    <property type="protein sequence ID" value="UYQ64524.1"/>
    <property type="molecule type" value="Genomic_DNA"/>
</dbReference>
<evidence type="ECO:0000313" key="1">
    <source>
        <dbReference type="EMBL" id="UYQ64524.1"/>
    </source>
</evidence>
<dbReference type="RefSeq" id="WP_264247341.1">
    <property type="nucleotide sequence ID" value="NZ_CP107567.1"/>
</dbReference>
<dbReference type="Proteomes" id="UP001163878">
    <property type="component" value="Chromosome"/>
</dbReference>
<reference evidence="1" key="1">
    <citation type="submission" date="2022-10" db="EMBL/GenBank/DDBJ databases">
        <title>Cytochrome P450 Catalyzes Benzene Ring Formation in the Biosynthesis of Trialkyl-Substituted Aromatic Polyketides.</title>
        <authorList>
            <person name="Zhao E."/>
            <person name="Ge H."/>
        </authorList>
    </citation>
    <scope>NUCLEOTIDE SEQUENCE</scope>
    <source>
        <strain evidence="1">NA0869</strain>
    </source>
</reference>
<keyword evidence="2" id="KW-1185">Reference proteome</keyword>
<evidence type="ECO:0000313" key="2">
    <source>
        <dbReference type="Proteomes" id="UP001163878"/>
    </source>
</evidence>